<keyword evidence="4" id="KW-0472">Membrane</keyword>
<evidence type="ECO:0000256" key="8">
    <source>
        <dbReference type="ARBA" id="ARBA00022842"/>
    </source>
</evidence>
<dbReference type="EMBL" id="VZSM01000766">
    <property type="protein sequence ID" value="NWY91093.1"/>
    <property type="molecule type" value="Genomic_DNA"/>
</dbReference>
<evidence type="ECO:0000256" key="9">
    <source>
        <dbReference type="PIRSR" id="PIRSR601952-1"/>
    </source>
</evidence>
<comment type="cofactor">
    <cofactor evidence="10">
        <name>Mg(2+)</name>
        <dbReference type="ChEBI" id="CHEBI:18420"/>
    </cofactor>
    <text evidence="10">Binds 1 Mg(2+) ion.</text>
</comment>
<dbReference type="EC" id="3.1.3.1" evidence="3 12"/>
<keyword evidence="4" id="KW-0449">Lipoprotein</keyword>
<feature type="binding site" evidence="10">
    <location>
        <position position="415"/>
    </location>
    <ligand>
        <name>Zn(2+)</name>
        <dbReference type="ChEBI" id="CHEBI:29105"/>
        <label>2</label>
    </ligand>
</feature>
<dbReference type="PRINTS" id="PR00113">
    <property type="entry name" value="ALKPHPHTASE"/>
</dbReference>
<dbReference type="CDD" id="cd16012">
    <property type="entry name" value="ALP"/>
    <property type="match status" value="1"/>
</dbReference>
<evidence type="ECO:0000256" key="6">
    <source>
        <dbReference type="ARBA" id="ARBA00022801"/>
    </source>
</evidence>
<dbReference type="SMART" id="SM00098">
    <property type="entry name" value="alkPPc"/>
    <property type="match status" value="1"/>
</dbReference>
<dbReference type="PANTHER" id="PTHR11596:SF30">
    <property type="entry name" value="INTESTINAL-TYPE ALKALINE PHOSPHATASE"/>
    <property type="match status" value="1"/>
</dbReference>
<feature type="binding site" evidence="10">
    <location>
        <position position="54"/>
    </location>
    <ligand>
        <name>Zn(2+)</name>
        <dbReference type="ChEBI" id="CHEBI:29105"/>
        <label>2</label>
    </ligand>
</feature>
<comment type="subcellular location">
    <subcellularLocation>
        <location evidence="1">Cell membrane</location>
        <topology evidence="1">Lipid-anchor</topology>
        <topology evidence="1">GPI-anchor</topology>
    </subcellularLocation>
</comment>
<evidence type="ECO:0000256" key="10">
    <source>
        <dbReference type="PIRSR" id="PIRSR601952-2"/>
    </source>
</evidence>
<evidence type="ECO:0000313" key="13">
    <source>
        <dbReference type="EMBL" id="NWY91093.1"/>
    </source>
</evidence>
<comment type="similarity">
    <text evidence="2 11">Belongs to the alkaline phosphatase family.</text>
</comment>
<dbReference type="PROSITE" id="PS00123">
    <property type="entry name" value="ALKALINE_PHOSPHATASE"/>
    <property type="match status" value="1"/>
</dbReference>
<keyword evidence="4" id="KW-0325">Glycoprotein</keyword>
<name>A0A7K7IAU7_LOXCU</name>
<evidence type="ECO:0000256" key="12">
    <source>
        <dbReference type="RuleBase" id="RU003947"/>
    </source>
</evidence>
<dbReference type="Proteomes" id="UP000564784">
    <property type="component" value="Unassembled WGS sequence"/>
</dbReference>
<evidence type="ECO:0000256" key="11">
    <source>
        <dbReference type="RuleBase" id="RU003946"/>
    </source>
</evidence>
<protein>
    <recommendedName>
        <fullName evidence="3 12">Alkaline phosphatase</fullName>
        <ecNumber evidence="3 12">3.1.3.1</ecNumber>
    </recommendedName>
</protein>
<keyword evidence="14" id="KW-1185">Reference proteome</keyword>
<dbReference type="Pfam" id="PF00245">
    <property type="entry name" value="Alk_phosphatase"/>
    <property type="match status" value="2"/>
</dbReference>
<dbReference type="InterPro" id="IPR017850">
    <property type="entry name" value="Alkaline_phosphatase_core_sf"/>
</dbReference>
<evidence type="ECO:0000256" key="7">
    <source>
        <dbReference type="ARBA" id="ARBA00022833"/>
    </source>
</evidence>
<dbReference type="GO" id="GO:0098552">
    <property type="term" value="C:side of membrane"/>
    <property type="evidence" value="ECO:0007669"/>
    <property type="project" value="UniProtKB-KW"/>
</dbReference>
<keyword evidence="5 10" id="KW-0479">Metal-binding</keyword>
<evidence type="ECO:0000256" key="2">
    <source>
        <dbReference type="ARBA" id="ARBA00005984"/>
    </source>
</evidence>
<sequence length="492" mass="52828">AGAVVLGLMGVCTVPAEEENPSFWYKQAASAIDASLKLQPRIHEAKNLIIFLGDGFGVPTITATRILKAQQQGKLGPETPLALDAFPYMALSKTYNVDRHVPDSAGTGTAYLCGVKGNYKTIGVSAAARHAECNTTFGNEVISVMQRARKAGKAVGIVTTTRVQHASPSGTYAHVVDRNWYADASMPQEARQQGCKDIAWQLVHNVDINVILGGGRIYMTPAGTPDPEYPADSSQNGIREDGNNLIDMWLEARPVRDASGTLLCPLPPAQGQAPTNPLGICPQGARYAWNRTEMLAAAADPNVKYLMGLFEPMDTKYNMVRNTTLDPSLTEMTEAAITVLSRNPNGFYLFVEDKLGLVFLGPVREGCRVWVGGVRAAVGPQPTVGAHLQVAESTTATMKFDYQPQAAVPLKSETHGGEDVAILARGPMAHLFHGVQEQTYVAHAMAYAACIEPYTDCRQRNSGSSILGNSSPSTHGTFLALLLPALLLPLFH</sequence>
<keyword evidence="7 10" id="KW-0862">Zinc</keyword>
<comment type="caution">
    <text evidence="13">The sequence shown here is derived from an EMBL/GenBank/DDBJ whole genome shotgun (WGS) entry which is preliminary data.</text>
</comment>
<accession>A0A7K7IAU7</accession>
<feature type="non-terminal residue" evidence="13">
    <location>
        <position position="1"/>
    </location>
</feature>
<gene>
    <name evidence="13" type="primary">Alpi_0</name>
    <name evidence="13" type="ORF">LOXCUR_R04119</name>
</gene>
<feature type="binding site" evidence="10">
    <location>
        <position position="167"/>
    </location>
    <ligand>
        <name>Mg(2+)</name>
        <dbReference type="ChEBI" id="CHEBI:18420"/>
    </ligand>
</feature>
<dbReference type="AlphaFoldDB" id="A0A7K7IAU7"/>
<dbReference type="OrthoDB" id="5818554at2759"/>
<feature type="binding site" evidence="10">
    <location>
        <position position="165"/>
    </location>
    <ligand>
        <name>Mg(2+)</name>
        <dbReference type="ChEBI" id="CHEBI:18420"/>
    </ligand>
</feature>
<dbReference type="InterPro" id="IPR001952">
    <property type="entry name" value="Alkaline_phosphatase"/>
</dbReference>
<dbReference type="InterPro" id="IPR018299">
    <property type="entry name" value="Alkaline_phosphatase_AS"/>
</dbReference>
<feature type="non-terminal residue" evidence="13">
    <location>
        <position position="492"/>
    </location>
</feature>
<comment type="cofactor">
    <cofactor evidence="10">
        <name>Zn(2+)</name>
        <dbReference type="ChEBI" id="CHEBI:29105"/>
    </cofactor>
    <text evidence="10">Binds 2 Zn(2+) ions.</text>
</comment>
<proteinExistence type="inferred from homology"/>
<reference evidence="13 14" key="1">
    <citation type="submission" date="2019-09" db="EMBL/GenBank/DDBJ databases">
        <title>Bird 10,000 Genomes (B10K) Project - Family phase.</title>
        <authorList>
            <person name="Zhang G."/>
        </authorList>
    </citation>
    <scope>NUCLEOTIDE SEQUENCE [LARGE SCALE GENOMIC DNA]</scope>
    <source>
        <strain evidence="13">OUT-0011</strain>
        <tissue evidence="13">Muscle</tissue>
    </source>
</reference>
<evidence type="ECO:0000256" key="1">
    <source>
        <dbReference type="ARBA" id="ARBA00004609"/>
    </source>
</evidence>
<feature type="binding site" evidence="10">
    <location>
        <position position="353"/>
    </location>
    <ligand>
        <name>Zn(2+)</name>
        <dbReference type="ChEBI" id="CHEBI:29105"/>
        <label>1</label>
    </ligand>
</feature>
<feature type="binding site" evidence="10">
    <location>
        <position position="54"/>
    </location>
    <ligand>
        <name>Mg(2+)</name>
        <dbReference type="ChEBI" id="CHEBI:18420"/>
    </ligand>
</feature>
<dbReference type="GO" id="GO:0004035">
    <property type="term" value="F:alkaline phosphatase activity"/>
    <property type="evidence" value="ECO:0007669"/>
    <property type="project" value="UniProtKB-EC"/>
</dbReference>
<dbReference type="PANTHER" id="PTHR11596">
    <property type="entry name" value="ALKALINE PHOSPHATASE"/>
    <property type="match status" value="1"/>
</dbReference>
<keyword evidence="4" id="KW-0336">GPI-anchor</keyword>
<keyword evidence="8 10" id="KW-0460">Magnesium</keyword>
<dbReference type="SUPFAM" id="SSF53649">
    <property type="entry name" value="Alkaline phosphatase-like"/>
    <property type="match status" value="1"/>
</dbReference>
<comment type="catalytic activity">
    <reaction evidence="12">
        <text>a phosphate monoester + H2O = an alcohol + phosphate</text>
        <dbReference type="Rhea" id="RHEA:15017"/>
        <dbReference type="ChEBI" id="CHEBI:15377"/>
        <dbReference type="ChEBI" id="CHEBI:30879"/>
        <dbReference type="ChEBI" id="CHEBI:43474"/>
        <dbReference type="ChEBI" id="CHEBI:67140"/>
        <dbReference type="EC" id="3.1.3.1"/>
    </reaction>
</comment>
<keyword evidence="6 12" id="KW-0378">Hydrolase</keyword>
<evidence type="ECO:0000256" key="5">
    <source>
        <dbReference type="ARBA" id="ARBA00022723"/>
    </source>
</evidence>
<dbReference type="GO" id="GO:0046872">
    <property type="term" value="F:metal ion binding"/>
    <property type="evidence" value="ECO:0007669"/>
    <property type="project" value="UniProtKB-KW"/>
</dbReference>
<evidence type="ECO:0000256" key="4">
    <source>
        <dbReference type="ARBA" id="ARBA00022622"/>
    </source>
</evidence>
<dbReference type="GO" id="GO:0005886">
    <property type="term" value="C:plasma membrane"/>
    <property type="evidence" value="ECO:0007669"/>
    <property type="project" value="UniProtKB-SubCell"/>
</dbReference>
<feature type="binding site" evidence="10">
    <location>
        <position position="352"/>
    </location>
    <ligand>
        <name>Mg(2+)</name>
        <dbReference type="ChEBI" id="CHEBI:18420"/>
    </ligand>
</feature>
<feature type="active site" description="Phosphoserine intermediate" evidence="9">
    <location>
        <position position="104"/>
    </location>
</feature>
<dbReference type="Gene3D" id="3.40.720.10">
    <property type="entry name" value="Alkaline Phosphatase, subunit A"/>
    <property type="match status" value="2"/>
</dbReference>
<evidence type="ECO:0000313" key="14">
    <source>
        <dbReference type="Proteomes" id="UP000564784"/>
    </source>
</evidence>
<evidence type="ECO:0000256" key="3">
    <source>
        <dbReference type="ARBA" id="ARBA00012647"/>
    </source>
</evidence>
<organism evidence="13 14">
    <name type="scientific">Loxia curvirostra</name>
    <name type="common">Red crossbill</name>
    <dbReference type="NCBI Taxonomy" id="64802"/>
    <lineage>
        <taxon>Eukaryota</taxon>
        <taxon>Metazoa</taxon>
        <taxon>Chordata</taxon>
        <taxon>Craniata</taxon>
        <taxon>Vertebrata</taxon>
        <taxon>Euteleostomi</taxon>
        <taxon>Archelosauria</taxon>
        <taxon>Archosauria</taxon>
        <taxon>Dinosauria</taxon>
        <taxon>Saurischia</taxon>
        <taxon>Theropoda</taxon>
        <taxon>Coelurosauria</taxon>
        <taxon>Aves</taxon>
        <taxon>Neognathae</taxon>
        <taxon>Neoaves</taxon>
        <taxon>Telluraves</taxon>
        <taxon>Australaves</taxon>
        <taxon>Passeriformes</taxon>
        <taxon>Passeroidea</taxon>
        <taxon>Fringillidae</taxon>
        <taxon>Carduelinae</taxon>
        <taxon>Loxia</taxon>
    </lineage>
</organism>